<sequence length="185" mass="20381">MRSGRLIGLPSRAVCDLILDGVRIRNRGPQLPRQHPVRPILQAIAARCRRPAGDLYRRAHLQFGQIDLTDKRDWRLSTKCSRRANPSSKIRGPRYNNSGDHAFVTHPTLDQLHALGPHGLAEAFSTSKPAARPSASATPNGLRCCSKVKRRATRQAIVDAAAIRQVAPAGLHRAHRLSHSAQPRS</sequence>
<evidence type="ECO:0000313" key="1">
    <source>
        <dbReference type="EMBL" id="SDD36994.1"/>
    </source>
</evidence>
<accession>A0A1G6U704</accession>
<dbReference type="Proteomes" id="UP000199245">
    <property type="component" value="Unassembled WGS sequence"/>
</dbReference>
<name>A0A1G6U704_9BRAD</name>
<protein>
    <submittedName>
        <fullName evidence="1">Uncharacterized protein</fullName>
    </submittedName>
</protein>
<reference evidence="1 2" key="1">
    <citation type="submission" date="2016-10" db="EMBL/GenBank/DDBJ databases">
        <authorList>
            <person name="de Groot N.N."/>
        </authorList>
    </citation>
    <scope>NUCLEOTIDE SEQUENCE [LARGE SCALE GENOMIC DNA]</scope>
    <source>
        <strain evidence="1 2">R5</strain>
    </source>
</reference>
<organism evidence="1 2">
    <name type="scientific">Bradyrhizobium brasilense</name>
    <dbReference type="NCBI Taxonomy" id="1419277"/>
    <lineage>
        <taxon>Bacteria</taxon>
        <taxon>Pseudomonadati</taxon>
        <taxon>Pseudomonadota</taxon>
        <taxon>Alphaproteobacteria</taxon>
        <taxon>Hyphomicrobiales</taxon>
        <taxon>Nitrobacteraceae</taxon>
        <taxon>Bradyrhizobium</taxon>
    </lineage>
</organism>
<dbReference type="AlphaFoldDB" id="A0A1G6U704"/>
<proteinExistence type="predicted"/>
<dbReference type="EMBL" id="FMZW01000010">
    <property type="protein sequence ID" value="SDD36994.1"/>
    <property type="molecule type" value="Genomic_DNA"/>
</dbReference>
<evidence type="ECO:0000313" key="2">
    <source>
        <dbReference type="Proteomes" id="UP000199245"/>
    </source>
</evidence>
<gene>
    <name evidence="1" type="ORF">SAMN05216337_1010141</name>
</gene>